<keyword evidence="3" id="KW-1133">Transmembrane helix</keyword>
<reference evidence="4" key="1">
    <citation type="journal article" date="2023" name="Mol. Phylogenet. Evol.">
        <title>Genome-scale phylogeny and comparative genomics of the fungal order Sordariales.</title>
        <authorList>
            <person name="Hensen N."/>
            <person name="Bonometti L."/>
            <person name="Westerberg I."/>
            <person name="Brannstrom I.O."/>
            <person name="Guillou S."/>
            <person name="Cros-Aarteil S."/>
            <person name="Calhoun S."/>
            <person name="Haridas S."/>
            <person name="Kuo A."/>
            <person name="Mondo S."/>
            <person name="Pangilinan J."/>
            <person name="Riley R."/>
            <person name="LaButti K."/>
            <person name="Andreopoulos B."/>
            <person name="Lipzen A."/>
            <person name="Chen C."/>
            <person name="Yan M."/>
            <person name="Daum C."/>
            <person name="Ng V."/>
            <person name="Clum A."/>
            <person name="Steindorff A."/>
            <person name="Ohm R.A."/>
            <person name="Martin F."/>
            <person name="Silar P."/>
            <person name="Natvig D.O."/>
            <person name="Lalanne C."/>
            <person name="Gautier V."/>
            <person name="Ament-Velasquez S.L."/>
            <person name="Kruys A."/>
            <person name="Hutchinson M.I."/>
            <person name="Powell A.J."/>
            <person name="Barry K."/>
            <person name="Miller A.N."/>
            <person name="Grigoriev I.V."/>
            <person name="Debuchy R."/>
            <person name="Gladieux P."/>
            <person name="Hiltunen Thoren M."/>
            <person name="Johannesson H."/>
        </authorList>
    </citation>
    <scope>NUCLEOTIDE SEQUENCE</scope>
    <source>
        <strain evidence="4">CBS 103.79</strain>
    </source>
</reference>
<organism evidence="4 5">
    <name type="scientific">Staphylotrichum tortipilum</name>
    <dbReference type="NCBI Taxonomy" id="2831512"/>
    <lineage>
        <taxon>Eukaryota</taxon>
        <taxon>Fungi</taxon>
        <taxon>Dikarya</taxon>
        <taxon>Ascomycota</taxon>
        <taxon>Pezizomycotina</taxon>
        <taxon>Sordariomycetes</taxon>
        <taxon>Sordariomycetidae</taxon>
        <taxon>Sordariales</taxon>
        <taxon>Chaetomiaceae</taxon>
        <taxon>Staphylotrichum</taxon>
    </lineage>
</organism>
<proteinExistence type="predicted"/>
<protein>
    <submittedName>
        <fullName evidence="4">Uncharacterized protein</fullName>
    </submittedName>
</protein>
<accession>A0AAN6RR69</accession>
<gene>
    <name evidence="4" type="ORF">C8A05DRAFT_36390</name>
</gene>
<dbReference type="EMBL" id="MU855718">
    <property type="protein sequence ID" value="KAK3899975.1"/>
    <property type="molecule type" value="Genomic_DNA"/>
</dbReference>
<feature type="coiled-coil region" evidence="1">
    <location>
        <begin position="215"/>
        <end position="245"/>
    </location>
</feature>
<evidence type="ECO:0000313" key="4">
    <source>
        <dbReference type="EMBL" id="KAK3899975.1"/>
    </source>
</evidence>
<keyword evidence="5" id="KW-1185">Reference proteome</keyword>
<name>A0AAN6RR69_9PEZI</name>
<comment type="caution">
    <text evidence="4">The sequence shown here is derived from an EMBL/GenBank/DDBJ whole genome shotgun (WGS) entry which is preliminary data.</text>
</comment>
<reference evidence="4" key="2">
    <citation type="submission" date="2023-05" db="EMBL/GenBank/DDBJ databases">
        <authorList>
            <consortium name="Lawrence Berkeley National Laboratory"/>
            <person name="Steindorff A."/>
            <person name="Hensen N."/>
            <person name="Bonometti L."/>
            <person name="Westerberg I."/>
            <person name="Brannstrom I.O."/>
            <person name="Guillou S."/>
            <person name="Cros-Aarteil S."/>
            <person name="Calhoun S."/>
            <person name="Haridas S."/>
            <person name="Kuo A."/>
            <person name="Mondo S."/>
            <person name="Pangilinan J."/>
            <person name="Riley R."/>
            <person name="Labutti K."/>
            <person name="Andreopoulos B."/>
            <person name="Lipzen A."/>
            <person name="Chen C."/>
            <person name="Yanf M."/>
            <person name="Daum C."/>
            <person name="Ng V."/>
            <person name="Clum A."/>
            <person name="Ohm R."/>
            <person name="Martin F."/>
            <person name="Silar P."/>
            <person name="Natvig D."/>
            <person name="Lalanne C."/>
            <person name="Gautier V."/>
            <person name="Ament-Velasquez S.L."/>
            <person name="Kruys A."/>
            <person name="Hutchinson M.I."/>
            <person name="Powell A.J."/>
            <person name="Barry K."/>
            <person name="Miller A.N."/>
            <person name="Grigoriev I.V."/>
            <person name="Debuchy R."/>
            <person name="Gladieux P."/>
            <person name="Thoren M.H."/>
            <person name="Johannesson H."/>
        </authorList>
    </citation>
    <scope>NUCLEOTIDE SEQUENCE</scope>
    <source>
        <strain evidence="4">CBS 103.79</strain>
    </source>
</reference>
<dbReference type="AlphaFoldDB" id="A0AAN6RR69"/>
<keyword evidence="3" id="KW-0812">Transmembrane</keyword>
<feature type="transmembrane region" description="Helical" evidence="3">
    <location>
        <begin position="115"/>
        <end position="137"/>
    </location>
</feature>
<keyword evidence="3" id="KW-0472">Membrane</keyword>
<evidence type="ECO:0000313" key="5">
    <source>
        <dbReference type="Proteomes" id="UP001303889"/>
    </source>
</evidence>
<evidence type="ECO:0000256" key="3">
    <source>
        <dbReference type="SAM" id="Phobius"/>
    </source>
</evidence>
<evidence type="ECO:0000256" key="2">
    <source>
        <dbReference type="SAM" id="MobiDB-lite"/>
    </source>
</evidence>
<keyword evidence="1" id="KW-0175">Coiled coil</keyword>
<sequence length="263" mass="28983">MASASASIPRFLLPQSGAIWRRAASGPAPSRLVLIRFASSNTTTSSTTKPAGNTLAKPTRFNPPSHGARLPRNGPPRHYGGDLSADEAAAQFSREYPGLPPPKNTLAHWFIHSRWIHIVITLGTLSTLALYTFILSFRETTPHYDLLPSASDFLYHPLDSVSRVLHVMRLHDEASSARIEERRQREVNDVGKRAAYRRAHGLPMEYTVFGKVLGSSKIEEVIEEVEEAVEEVEEAGKEVVAAAAAAVEGKEPEKGKKKWLGIW</sequence>
<evidence type="ECO:0000256" key="1">
    <source>
        <dbReference type="SAM" id="Coils"/>
    </source>
</evidence>
<feature type="region of interest" description="Disordered" evidence="2">
    <location>
        <begin position="42"/>
        <end position="83"/>
    </location>
</feature>
<dbReference type="Proteomes" id="UP001303889">
    <property type="component" value="Unassembled WGS sequence"/>
</dbReference>